<dbReference type="EMBL" id="JAAWVQ010158440">
    <property type="protein sequence ID" value="MBN3286517.1"/>
    <property type="molecule type" value="Genomic_DNA"/>
</dbReference>
<feature type="non-terminal residue" evidence="3">
    <location>
        <position position="102"/>
    </location>
</feature>
<dbReference type="InterPro" id="IPR035979">
    <property type="entry name" value="RBD_domain_sf"/>
</dbReference>
<dbReference type="InterPro" id="IPR000504">
    <property type="entry name" value="RRM_dom"/>
</dbReference>
<dbReference type="Proteomes" id="UP001166093">
    <property type="component" value="Unassembled WGS sequence"/>
</dbReference>
<accession>A0ABS2YIY7</accession>
<protein>
    <submittedName>
        <fullName evidence="3">SNRPA protein</fullName>
    </submittedName>
</protein>
<evidence type="ECO:0000313" key="4">
    <source>
        <dbReference type="Proteomes" id="UP001166093"/>
    </source>
</evidence>
<reference evidence="3" key="1">
    <citation type="journal article" date="2021" name="Cell">
        <title>Tracing the genetic footprints of vertebrate landing in non-teleost ray-finned fishes.</title>
        <authorList>
            <person name="Bi X."/>
            <person name="Wang K."/>
            <person name="Yang L."/>
            <person name="Pan H."/>
            <person name="Jiang H."/>
            <person name="Wei Q."/>
            <person name="Fang M."/>
            <person name="Yu H."/>
            <person name="Zhu C."/>
            <person name="Cai Y."/>
            <person name="He Y."/>
            <person name="Gan X."/>
            <person name="Zeng H."/>
            <person name="Yu D."/>
            <person name="Zhu Y."/>
            <person name="Jiang H."/>
            <person name="Qiu Q."/>
            <person name="Yang H."/>
            <person name="Zhang Y.E."/>
            <person name="Wang W."/>
            <person name="Zhu M."/>
            <person name="He S."/>
            <person name="Zhang G."/>
        </authorList>
    </citation>
    <scope>NUCLEOTIDE SEQUENCE</scope>
    <source>
        <strain evidence="3">Pddl_001</strain>
    </source>
</reference>
<comment type="caution">
    <text evidence="3">The sequence shown here is derived from an EMBL/GenBank/DDBJ whole genome shotgun (WGS) entry which is preliminary data.</text>
</comment>
<organism evidence="3 4">
    <name type="scientific">Polyodon spathula</name>
    <name type="common">North American paddlefish</name>
    <name type="synonym">Squalus spathula</name>
    <dbReference type="NCBI Taxonomy" id="7913"/>
    <lineage>
        <taxon>Eukaryota</taxon>
        <taxon>Metazoa</taxon>
        <taxon>Chordata</taxon>
        <taxon>Craniata</taxon>
        <taxon>Vertebrata</taxon>
        <taxon>Euteleostomi</taxon>
        <taxon>Actinopterygii</taxon>
        <taxon>Chondrostei</taxon>
        <taxon>Acipenseriformes</taxon>
        <taxon>Polyodontidae</taxon>
        <taxon>Polyodon</taxon>
    </lineage>
</organism>
<sequence length="102" mass="11250">MRGQAFVIFKEVNSASNALRSMQGFPFYDKPMRIQYSKTDSDIIAKVKGTFVERDKKREKRKVKGQEVVGGKKAVPGGAAPMAAAVPGQVPVRAIYFTAPRF</sequence>
<evidence type="ECO:0000256" key="1">
    <source>
        <dbReference type="PROSITE-ProRule" id="PRU00176"/>
    </source>
</evidence>
<dbReference type="PROSITE" id="PS50102">
    <property type="entry name" value="RRM"/>
    <property type="match status" value="1"/>
</dbReference>
<keyword evidence="4" id="KW-1185">Reference proteome</keyword>
<name>A0ABS2YIY7_POLSP</name>
<feature type="domain" description="RRM" evidence="2">
    <location>
        <begin position="1"/>
        <end position="39"/>
    </location>
</feature>
<evidence type="ECO:0000259" key="2">
    <source>
        <dbReference type="PROSITE" id="PS50102"/>
    </source>
</evidence>
<keyword evidence="1" id="KW-0694">RNA-binding</keyword>
<feature type="non-terminal residue" evidence="3">
    <location>
        <position position="1"/>
    </location>
</feature>
<dbReference type="SUPFAM" id="SSF54928">
    <property type="entry name" value="RNA-binding domain, RBD"/>
    <property type="match status" value="1"/>
</dbReference>
<proteinExistence type="predicted"/>
<gene>
    <name evidence="3" type="primary">Snrpa_0</name>
    <name evidence="3" type="ORF">GTO93_0009673</name>
</gene>
<evidence type="ECO:0000313" key="3">
    <source>
        <dbReference type="EMBL" id="MBN3286517.1"/>
    </source>
</evidence>
<dbReference type="InterPro" id="IPR012677">
    <property type="entry name" value="Nucleotide-bd_a/b_plait_sf"/>
</dbReference>
<dbReference type="Gene3D" id="3.30.70.330">
    <property type="match status" value="1"/>
</dbReference>